<evidence type="ECO:0000256" key="1">
    <source>
        <dbReference type="ARBA" id="ARBA00009437"/>
    </source>
</evidence>
<evidence type="ECO:0000313" key="3">
    <source>
        <dbReference type="EMBL" id="OIQ79424.1"/>
    </source>
</evidence>
<dbReference type="InterPro" id="IPR005119">
    <property type="entry name" value="LysR_subst-bd"/>
</dbReference>
<dbReference type="EMBL" id="MLJW01001216">
    <property type="protein sequence ID" value="OIQ79424.1"/>
    <property type="molecule type" value="Genomic_DNA"/>
</dbReference>
<dbReference type="InterPro" id="IPR058163">
    <property type="entry name" value="LysR-type_TF_proteobact-type"/>
</dbReference>
<comment type="similarity">
    <text evidence="1">Belongs to the LysR transcriptional regulatory family.</text>
</comment>
<evidence type="ECO:0000259" key="2">
    <source>
        <dbReference type="Pfam" id="PF03466"/>
    </source>
</evidence>
<protein>
    <submittedName>
        <fullName evidence="3">LysR substrate binding domain protein</fullName>
    </submittedName>
</protein>
<dbReference type="PANTHER" id="PTHR30537:SF5">
    <property type="entry name" value="HTH-TYPE TRANSCRIPTIONAL ACTIVATOR TTDR-RELATED"/>
    <property type="match status" value="1"/>
</dbReference>
<gene>
    <name evidence="3" type="ORF">GALL_388400</name>
</gene>
<sequence>MNAVVVSGLGVGLAAFWQIRDLLDAGQVELVLPEYEPPPLPLHALWPRTRKLPARTRLLIDLLVARLASERL</sequence>
<reference evidence="3" key="1">
    <citation type="submission" date="2016-10" db="EMBL/GenBank/DDBJ databases">
        <title>Sequence of Gallionella enrichment culture.</title>
        <authorList>
            <person name="Poehlein A."/>
            <person name="Muehling M."/>
            <person name="Daniel R."/>
        </authorList>
    </citation>
    <scope>NUCLEOTIDE SEQUENCE</scope>
</reference>
<name>A0A1J5Q7P9_9ZZZZ</name>
<proteinExistence type="inferred from homology"/>
<dbReference type="Pfam" id="PF03466">
    <property type="entry name" value="LysR_substrate"/>
    <property type="match status" value="1"/>
</dbReference>
<comment type="caution">
    <text evidence="3">The sequence shown here is derived from an EMBL/GenBank/DDBJ whole genome shotgun (WGS) entry which is preliminary data.</text>
</comment>
<organism evidence="3">
    <name type="scientific">mine drainage metagenome</name>
    <dbReference type="NCBI Taxonomy" id="410659"/>
    <lineage>
        <taxon>unclassified sequences</taxon>
        <taxon>metagenomes</taxon>
        <taxon>ecological metagenomes</taxon>
    </lineage>
</organism>
<dbReference type="AlphaFoldDB" id="A0A1J5Q7P9"/>
<accession>A0A1J5Q7P9</accession>
<feature type="domain" description="LysR substrate-binding" evidence="2">
    <location>
        <begin position="3"/>
        <end position="67"/>
    </location>
</feature>
<dbReference type="SUPFAM" id="SSF53850">
    <property type="entry name" value="Periplasmic binding protein-like II"/>
    <property type="match status" value="1"/>
</dbReference>
<dbReference type="Gene3D" id="3.40.190.290">
    <property type="match status" value="1"/>
</dbReference>
<dbReference type="PANTHER" id="PTHR30537">
    <property type="entry name" value="HTH-TYPE TRANSCRIPTIONAL REGULATOR"/>
    <property type="match status" value="1"/>
</dbReference>